<reference evidence="9" key="1">
    <citation type="journal article" date="2019" name="Int. J. Syst. Evol. Microbiol.">
        <title>The Global Catalogue of Microorganisms (GCM) 10K type strain sequencing project: providing services to taxonomists for standard genome sequencing and annotation.</title>
        <authorList>
            <consortium name="The Broad Institute Genomics Platform"/>
            <consortium name="The Broad Institute Genome Sequencing Center for Infectious Disease"/>
            <person name="Wu L."/>
            <person name="Ma J."/>
        </authorList>
    </citation>
    <scope>NUCLEOTIDE SEQUENCE [LARGE SCALE GENOMIC DNA]</scope>
    <source>
        <strain evidence="9">KCTC 52487</strain>
    </source>
</reference>
<keyword evidence="6" id="KW-1133">Transmembrane helix</keyword>
<dbReference type="Pfam" id="PF00512">
    <property type="entry name" value="HisKA"/>
    <property type="match status" value="1"/>
</dbReference>
<evidence type="ECO:0000256" key="6">
    <source>
        <dbReference type="SAM" id="Phobius"/>
    </source>
</evidence>
<evidence type="ECO:0000256" key="4">
    <source>
        <dbReference type="ARBA" id="ARBA00022679"/>
    </source>
</evidence>
<feature type="domain" description="Histidine kinase" evidence="7">
    <location>
        <begin position="314"/>
        <end position="533"/>
    </location>
</feature>
<organism evidence="8 9">
    <name type="scientific">Hyphobacterium vulgare</name>
    <dbReference type="NCBI Taxonomy" id="1736751"/>
    <lineage>
        <taxon>Bacteria</taxon>
        <taxon>Pseudomonadati</taxon>
        <taxon>Pseudomonadota</taxon>
        <taxon>Alphaproteobacteria</taxon>
        <taxon>Maricaulales</taxon>
        <taxon>Maricaulaceae</taxon>
        <taxon>Hyphobacterium</taxon>
    </lineage>
</organism>
<proteinExistence type="predicted"/>
<keyword evidence="9" id="KW-1185">Reference proteome</keyword>
<evidence type="ECO:0000256" key="5">
    <source>
        <dbReference type="ARBA" id="ARBA00022777"/>
    </source>
</evidence>
<sequence length="571" mass="58942">MIERLPILSRRTGALIAGLIWLGGLALTATSVTGAAAVSPLVAGVCIAIAAIPALALIVMRGRTDQDLPRLTLSLLWTALAASAAAACGGVTGLAAMAFLLPPAAASAGGRRGHVIEAAALSGFSALAIGALQFGGLLVAPPGAAMVFAPVFPVAAAFIASGFALSALRSVAAHDKADRAARTYRVKSAAFDATSAPLAVVDGDEIIAGSAGLRRLIPGLPRTIEGLPFAALAHDDDERDQLAEAMGRLAGASTRTTIRGAGGRAAAVTIEGAATADATLVTSFVRENADSDLLRRERDEALSDAAAKTEYLASVSHEIRTPLNAIIGFSEVMKARLFGPLPARYAEYADLIHESGRHLLDLIGDVLDMSKIEAERYELTMDRFDAGDVVGICTKLLRQRAEDSGITLETDLPEGEIAVEADRKALRQILLNLLSNAIKFTPPGGAVVAMARGEGSDLIIAVGDSGVGIAPEEVHELGQRFRQASNSSDSTERGSGLGLSLVRSLAELHGGTMSIESRINEGTTVTVRLPVIDVTASDAKPETLEVHDRIRRAQEAGNSLSGPAVSATGTA</sequence>
<feature type="transmembrane region" description="Helical" evidence="6">
    <location>
        <begin position="12"/>
        <end position="32"/>
    </location>
</feature>
<evidence type="ECO:0000259" key="7">
    <source>
        <dbReference type="PROSITE" id="PS50109"/>
    </source>
</evidence>
<name>A0ABV6ZUZ5_9PROT</name>
<dbReference type="SUPFAM" id="SSF55874">
    <property type="entry name" value="ATPase domain of HSP90 chaperone/DNA topoisomerase II/histidine kinase"/>
    <property type="match status" value="1"/>
</dbReference>
<dbReference type="PROSITE" id="PS50109">
    <property type="entry name" value="HIS_KIN"/>
    <property type="match status" value="1"/>
</dbReference>
<evidence type="ECO:0000313" key="8">
    <source>
        <dbReference type="EMBL" id="MFC2925194.1"/>
    </source>
</evidence>
<dbReference type="SMART" id="SM00388">
    <property type="entry name" value="HisKA"/>
    <property type="match status" value="1"/>
</dbReference>
<evidence type="ECO:0000256" key="1">
    <source>
        <dbReference type="ARBA" id="ARBA00000085"/>
    </source>
</evidence>
<dbReference type="RefSeq" id="WP_343164071.1">
    <property type="nucleotide sequence ID" value="NZ_JBHRSV010000001.1"/>
</dbReference>
<keyword evidence="5 8" id="KW-0418">Kinase</keyword>
<feature type="transmembrane region" description="Helical" evidence="6">
    <location>
        <begin position="71"/>
        <end position="99"/>
    </location>
</feature>
<evidence type="ECO:0000313" key="9">
    <source>
        <dbReference type="Proteomes" id="UP001595379"/>
    </source>
</evidence>
<dbReference type="EC" id="2.7.13.3" evidence="2"/>
<dbReference type="CDD" id="cd00082">
    <property type="entry name" value="HisKA"/>
    <property type="match status" value="1"/>
</dbReference>
<dbReference type="SUPFAM" id="SSF47384">
    <property type="entry name" value="Homodimeric domain of signal transducing histidine kinase"/>
    <property type="match status" value="1"/>
</dbReference>
<dbReference type="PRINTS" id="PR00344">
    <property type="entry name" value="BCTRLSENSOR"/>
</dbReference>
<dbReference type="Gene3D" id="3.30.565.10">
    <property type="entry name" value="Histidine kinase-like ATPase, C-terminal domain"/>
    <property type="match status" value="1"/>
</dbReference>
<dbReference type="EMBL" id="JBHRSV010000001">
    <property type="protein sequence ID" value="MFC2925194.1"/>
    <property type="molecule type" value="Genomic_DNA"/>
</dbReference>
<feature type="transmembrane region" description="Helical" evidence="6">
    <location>
        <begin position="147"/>
        <end position="168"/>
    </location>
</feature>
<keyword evidence="6" id="KW-0472">Membrane</keyword>
<dbReference type="InterPro" id="IPR003661">
    <property type="entry name" value="HisK_dim/P_dom"/>
</dbReference>
<protein>
    <recommendedName>
        <fullName evidence="2">histidine kinase</fullName>
        <ecNumber evidence="2">2.7.13.3</ecNumber>
    </recommendedName>
</protein>
<feature type="transmembrane region" description="Helical" evidence="6">
    <location>
        <begin position="119"/>
        <end position="140"/>
    </location>
</feature>
<evidence type="ECO:0000256" key="3">
    <source>
        <dbReference type="ARBA" id="ARBA00022553"/>
    </source>
</evidence>
<dbReference type="InterPro" id="IPR004358">
    <property type="entry name" value="Sig_transdc_His_kin-like_C"/>
</dbReference>
<dbReference type="PANTHER" id="PTHR43047">
    <property type="entry name" value="TWO-COMPONENT HISTIDINE PROTEIN KINASE"/>
    <property type="match status" value="1"/>
</dbReference>
<dbReference type="InterPro" id="IPR003594">
    <property type="entry name" value="HATPase_dom"/>
</dbReference>
<evidence type="ECO:0000256" key="2">
    <source>
        <dbReference type="ARBA" id="ARBA00012438"/>
    </source>
</evidence>
<dbReference type="PANTHER" id="PTHR43047:SF72">
    <property type="entry name" value="OSMOSENSING HISTIDINE PROTEIN KINASE SLN1"/>
    <property type="match status" value="1"/>
</dbReference>
<keyword evidence="4" id="KW-0808">Transferase</keyword>
<accession>A0ABV6ZUZ5</accession>
<keyword evidence="3" id="KW-0597">Phosphoprotein</keyword>
<dbReference type="Gene3D" id="1.10.287.130">
    <property type="match status" value="1"/>
</dbReference>
<dbReference type="GO" id="GO:0016301">
    <property type="term" value="F:kinase activity"/>
    <property type="evidence" value="ECO:0007669"/>
    <property type="project" value="UniProtKB-KW"/>
</dbReference>
<dbReference type="CDD" id="cd16922">
    <property type="entry name" value="HATPase_EvgS-ArcB-TorS-like"/>
    <property type="match status" value="1"/>
</dbReference>
<dbReference type="Pfam" id="PF02518">
    <property type="entry name" value="HATPase_c"/>
    <property type="match status" value="1"/>
</dbReference>
<dbReference type="InterPro" id="IPR036890">
    <property type="entry name" value="HATPase_C_sf"/>
</dbReference>
<feature type="transmembrane region" description="Helical" evidence="6">
    <location>
        <begin position="38"/>
        <end position="59"/>
    </location>
</feature>
<dbReference type="InterPro" id="IPR036097">
    <property type="entry name" value="HisK_dim/P_sf"/>
</dbReference>
<dbReference type="Proteomes" id="UP001595379">
    <property type="component" value="Unassembled WGS sequence"/>
</dbReference>
<dbReference type="InterPro" id="IPR005467">
    <property type="entry name" value="His_kinase_dom"/>
</dbReference>
<dbReference type="SMART" id="SM00387">
    <property type="entry name" value="HATPase_c"/>
    <property type="match status" value="1"/>
</dbReference>
<comment type="catalytic activity">
    <reaction evidence="1">
        <text>ATP + protein L-histidine = ADP + protein N-phospho-L-histidine.</text>
        <dbReference type="EC" id="2.7.13.3"/>
    </reaction>
</comment>
<comment type="caution">
    <text evidence="8">The sequence shown here is derived from an EMBL/GenBank/DDBJ whole genome shotgun (WGS) entry which is preliminary data.</text>
</comment>
<keyword evidence="6" id="KW-0812">Transmembrane</keyword>
<gene>
    <name evidence="8" type="ORF">ACFOOR_03650</name>
</gene>